<keyword evidence="1" id="KW-0472">Membrane</keyword>
<dbReference type="Proteomes" id="UP000293142">
    <property type="component" value="Unassembled WGS sequence"/>
</dbReference>
<accession>A0A4V2J4K1</accession>
<keyword evidence="1" id="KW-1133">Transmembrane helix</keyword>
<organism evidence="2 3">
    <name type="scientific">Paenibacillus thalictri</name>
    <dbReference type="NCBI Taxonomy" id="2527873"/>
    <lineage>
        <taxon>Bacteria</taxon>
        <taxon>Bacillati</taxon>
        <taxon>Bacillota</taxon>
        <taxon>Bacilli</taxon>
        <taxon>Bacillales</taxon>
        <taxon>Paenibacillaceae</taxon>
        <taxon>Paenibacillus</taxon>
    </lineage>
</organism>
<evidence type="ECO:0000256" key="1">
    <source>
        <dbReference type="SAM" id="Phobius"/>
    </source>
</evidence>
<evidence type="ECO:0000313" key="2">
    <source>
        <dbReference type="EMBL" id="TBL79772.1"/>
    </source>
</evidence>
<comment type="caution">
    <text evidence="2">The sequence shown here is derived from an EMBL/GenBank/DDBJ whole genome shotgun (WGS) entry which is preliminary data.</text>
</comment>
<gene>
    <name evidence="2" type="ORF">EYB31_09210</name>
</gene>
<dbReference type="OrthoDB" id="2646188at2"/>
<name>A0A4V2J4K1_9BACL</name>
<dbReference type="AlphaFoldDB" id="A0A4V2J4K1"/>
<evidence type="ECO:0000313" key="3">
    <source>
        <dbReference type="Proteomes" id="UP000293142"/>
    </source>
</evidence>
<proteinExistence type="predicted"/>
<feature type="transmembrane region" description="Helical" evidence="1">
    <location>
        <begin position="24"/>
        <end position="43"/>
    </location>
</feature>
<keyword evidence="3" id="KW-1185">Reference proteome</keyword>
<reference evidence="2 3" key="1">
    <citation type="submission" date="2019-02" db="EMBL/GenBank/DDBJ databases">
        <title>Paenibacillus sp. nov., isolated from surface-sterilized tissue of Thalictrum simplex L.</title>
        <authorList>
            <person name="Tuo L."/>
        </authorList>
    </citation>
    <scope>NUCLEOTIDE SEQUENCE [LARGE SCALE GENOMIC DNA]</scope>
    <source>
        <strain evidence="2 3">N2SHLJ1</strain>
    </source>
</reference>
<keyword evidence="1" id="KW-0812">Transmembrane</keyword>
<protein>
    <submittedName>
        <fullName evidence="2">Uncharacterized protein</fullName>
    </submittedName>
</protein>
<dbReference type="EMBL" id="SIRE01000006">
    <property type="protein sequence ID" value="TBL79772.1"/>
    <property type="molecule type" value="Genomic_DNA"/>
</dbReference>
<sequence>MKSNREQKKYARLFKLLSGKVEKTLIRIVIGLAAALLISQLLLQFDAVRSAVVKVEQLEGTFYKHP</sequence>
<dbReference type="RefSeq" id="WP_131013017.1">
    <property type="nucleotide sequence ID" value="NZ_SIRE01000006.1"/>
</dbReference>